<dbReference type="GO" id="GO:0019136">
    <property type="term" value="F:deoxynucleoside kinase activity"/>
    <property type="evidence" value="ECO:0007669"/>
    <property type="project" value="TreeGrafter"/>
</dbReference>
<dbReference type="SUPFAM" id="SSF52540">
    <property type="entry name" value="P-loop containing nucleoside triphosphate hydrolases"/>
    <property type="match status" value="1"/>
</dbReference>
<dbReference type="PANTHER" id="PTHR10513:SF35">
    <property type="entry name" value="DEOXYADENOSINE KINASE"/>
    <property type="match status" value="1"/>
</dbReference>
<dbReference type="PANTHER" id="PTHR10513">
    <property type="entry name" value="DEOXYNUCLEOSIDE KINASE"/>
    <property type="match status" value="1"/>
</dbReference>
<evidence type="ECO:0000313" key="2">
    <source>
        <dbReference type="Proteomes" id="UP000008076"/>
    </source>
</evidence>
<dbReference type="KEGG" id="edi:EDI_349780"/>
<gene>
    <name evidence="1" type="ORF">EDI_349780</name>
</gene>
<dbReference type="Proteomes" id="UP000008076">
    <property type="component" value="Unassembled WGS sequence"/>
</dbReference>
<dbReference type="RefSeq" id="XP_001733676.1">
    <property type="nucleotide sequence ID" value="XM_001733624.1"/>
</dbReference>
<organism evidence="2">
    <name type="scientific">Entamoeba dispar (strain ATCC PRA-260 / SAW760)</name>
    <dbReference type="NCBI Taxonomy" id="370354"/>
    <lineage>
        <taxon>Eukaryota</taxon>
        <taxon>Amoebozoa</taxon>
        <taxon>Evosea</taxon>
        <taxon>Archamoebae</taxon>
        <taxon>Mastigamoebida</taxon>
        <taxon>Entamoebidae</taxon>
        <taxon>Entamoeba</taxon>
    </lineage>
</organism>
<dbReference type="VEuPathDB" id="AmoebaDB:EDI_349780"/>
<dbReference type="AlphaFoldDB" id="B0E5J9"/>
<name>B0E5J9_ENTDS</name>
<accession>B0E5J9</accession>
<dbReference type="Gene3D" id="3.40.50.300">
    <property type="entry name" value="P-loop containing nucleotide triphosphate hydrolases"/>
    <property type="match status" value="1"/>
</dbReference>
<dbReference type="InterPro" id="IPR027417">
    <property type="entry name" value="P-loop_NTPase"/>
</dbReference>
<dbReference type="InterPro" id="IPR050566">
    <property type="entry name" value="Deoxyribonucleoside_kinase"/>
</dbReference>
<reference evidence="2" key="1">
    <citation type="submission" date="2007-12" db="EMBL/GenBank/DDBJ databases">
        <title>Annotation of Entamoeba dispar SAW760.</title>
        <authorList>
            <person name="Lorenzi H."/>
            <person name="Inman J."/>
            <person name="Schobel S."/>
            <person name="Amedeo P."/>
            <person name="Caler E."/>
        </authorList>
    </citation>
    <scope>NUCLEOTIDE SEQUENCE [LARGE SCALE GENOMIC DNA]</scope>
    <source>
        <strain evidence="2">ATCC PRA-260 / SAW760</strain>
    </source>
</reference>
<keyword evidence="2" id="KW-1185">Reference proteome</keyword>
<dbReference type="EMBL" id="DS547809">
    <property type="protein sequence ID" value="EDR30193.1"/>
    <property type="molecule type" value="Genomic_DNA"/>
</dbReference>
<proteinExistence type="predicted"/>
<dbReference type="GeneID" id="5878561"/>
<evidence type="ECO:0000313" key="1">
    <source>
        <dbReference type="EMBL" id="EDR30193.1"/>
    </source>
</evidence>
<protein>
    <submittedName>
        <fullName evidence="1">Uncharacterized protein</fullName>
    </submittedName>
</protein>
<sequence length="244" mass="28758">MADSVVRCVSALSVSWCKTNSFTRHIFLSGGLAVGKTTILNYLRSVCIDMEDVFFVQEYIDFDIDGESRLECLHRGVIKNYQFQKYVLGCYRKQFMKQEFRRATIVIWERHLSEALSIFCDGDESLTIEEREDIKNDIDDLCEMYDIPSLDNINVKFVKVDTAAIEIKQVIQLLLNGVIYPMLMKNYRHDLFVLLYCGDLKEQFRRVLQRGRNVELDMYKTSEDLLKINDTYFEFYLKHDKLIN</sequence>
<dbReference type="GO" id="GO:0005739">
    <property type="term" value="C:mitochondrion"/>
    <property type="evidence" value="ECO:0007669"/>
    <property type="project" value="TreeGrafter"/>
</dbReference>